<feature type="domain" description="RING-type" evidence="4">
    <location>
        <begin position="47"/>
        <end position="98"/>
    </location>
</feature>
<evidence type="ECO:0000313" key="6">
    <source>
        <dbReference type="EMBL" id="KAK5084742.1"/>
    </source>
</evidence>
<organism evidence="6 7">
    <name type="scientific">Lithohypha guttulata</name>
    <dbReference type="NCBI Taxonomy" id="1690604"/>
    <lineage>
        <taxon>Eukaryota</taxon>
        <taxon>Fungi</taxon>
        <taxon>Dikarya</taxon>
        <taxon>Ascomycota</taxon>
        <taxon>Pezizomycotina</taxon>
        <taxon>Eurotiomycetes</taxon>
        <taxon>Chaetothyriomycetidae</taxon>
        <taxon>Chaetothyriales</taxon>
        <taxon>Trichomeriaceae</taxon>
        <taxon>Lithohypha</taxon>
    </lineage>
</organism>
<dbReference type="SMART" id="SM00184">
    <property type="entry name" value="RING"/>
    <property type="match status" value="1"/>
</dbReference>
<dbReference type="Gene3D" id="2.60.40.1970">
    <property type="entry name" value="YEATS domain"/>
    <property type="match status" value="1"/>
</dbReference>
<reference evidence="6 7" key="1">
    <citation type="submission" date="2023-08" db="EMBL/GenBank/DDBJ databases">
        <title>Black Yeasts Isolated from many extreme environments.</title>
        <authorList>
            <person name="Coleine C."/>
            <person name="Stajich J.E."/>
            <person name="Selbmann L."/>
        </authorList>
    </citation>
    <scope>NUCLEOTIDE SEQUENCE [LARGE SCALE GENOMIC DNA]</scope>
    <source>
        <strain evidence="6 7">CCFEE 5910</strain>
    </source>
</reference>
<dbReference type="InterPro" id="IPR055129">
    <property type="entry name" value="YEATS_dom"/>
</dbReference>
<evidence type="ECO:0000259" key="5">
    <source>
        <dbReference type="PROSITE" id="PS51037"/>
    </source>
</evidence>
<gene>
    <name evidence="6" type="ORF">LTR05_005820</name>
</gene>
<dbReference type="Gene3D" id="3.30.40.10">
    <property type="entry name" value="Zinc/RING finger domain, C3HC4 (zinc finger)"/>
    <property type="match status" value="1"/>
</dbReference>
<evidence type="ECO:0000256" key="2">
    <source>
        <dbReference type="PROSITE-ProRule" id="PRU00175"/>
    </source>
</evidence>
<dbReference type="Proteomes" id="UP001309876">
    <property type="component" value="Unassembled WGS sequence"/>
</dbReference>
<protein>
    <recommendedName>
        <fullName evidence="8">RING-type domain-containing protein</fullName>
    </recommendedName>
</protein>
<evidence type="ECO:0008006" key="8">
    <source>
        <dbReference type="Google" id="ProtNLM"/>
    </source>
</evidence>
<keyword evidence="7" id="KW-1185">Reference proteome</keyword>
<accession>A0AAN7SZQ3</accession>
<proteinExistence type="predicted"/>
<dbReference type="GO" id="GO:0008270">
    <property type="term" value="F:zinc ion binding"/>
    <property type="evidence" value="ECO:0007669"/>
    <property type="project" value="UniProtKB-KW"/>
</dbReference>
<dbReference type="Pfam" id="PF03366">
    <property type="entry name" value="YEATS"/>
    <property type="match status" value="1"/>
</dbReference>
<dbReference type="EMBL" id="JAVRRJ010000005">
    <property type="protein sequence ID" value="KAK5084742.1"/>
    <property type="molecule type" value="Genomic_DNA"/>
</dbReference>
<dbReference type="PROSITE" id="PS51037">
    <property type="entry name" value="YEATS"/>
    <property type="match status" value="1"/>
</dbReference>
<name>A0AAN7SZQ3_9EURO</name>
<sequence length="328" mass="37708">MDTEIDYGLENRLIEPKEQTQSAEVEIETLLPSELLQDGLPDDDDDCVICYLTLYRPVRTECGHSACEPSAMDIMTDHSTLPSNLAVDGIKFKCPTCRTYTQATFDTERSELLKSRHPEDYASRAAEVDDIEASSDDGFGTQTMLIMFGNSHRKLTWTADSSLAATSAEKDTHEWTFFVQSSRQDLVEKVDVILHPTYRENRLVTLSHPPFATTHQGRSYFTIYAGIQLREGWQWVDEAMAVDSDARKHRYKDRLPIEWALDLHENGQQTNRLVKFRKIQPEKGKMMDNPVVDVEEEEELDLRTLAGIMSETEIEQLRHTRRFKRRAS</sequence>
<dbReference type="InterPro" id="IPR013083">
    <property type="entry name" value="Znf_RING/FYVE/PHD"/>
</dbReference>
<keyword evidence="2" id="KW-0862">Zinc</keyword>
<keyword evidence="2" id="KW-0863">Zinc-finger</keyword>
<keyword evidence="2" id="KW-0479">Metal-binding</keyword>
<dbReference type="AlphaFoldDB" id="A0AAN7SZQ3"/>
<evidence type="ECO:0000313" key="7">
    <source>
        <dbReference type="Proteomes" id="UP001309876"/>
    </source>
</evidence>
<dbReference type="PROSITE" id="PS50089">
    <property type="entry name" value="ZF_RING_2"/>
    <property type="match status" value="1"/>
</dbReference>
<evidence type="ECO:0000256" key="1">
    <source>
        <dbReference type="ARBA" id="ARBA00023242"/>
    </source>
</evidence>
<comment type="subcellular location">
    <subcellularLocation>
        <location evidence="3">Nucleus</location>
    </subcellularLocation>
</comment>
<dbReference type="InterPro" id="IPR038704">
    <property type="entry name" value="YEAST_sf"/>
</dbReference>
<dbReference type="InterPro" id="IPR001841">
    <property type="entry name" value="Znf_RING"/>
</dbReference>
<dbReference type="SUPFAM" id="SSF57850">
    <property type="entry name" value="RING/U-box"/>
    <property type="match status" value="1"/>
</dbReference>
<feature type="domain" description="YEATS" evidence="5">
    <location>
        <begin position="136"/>
        <end position="328"/>
    </location>
</feature>
<dbReference type="GO" id="GO:0005634">
    <property type="term" value="C:nucleus"/>
    <property type="evidence" value="ECO:0007669"/>
    <property type="project" value="UniProtKB-SubCell"/>
</dbReference>
<comment type="caution">
    <text evidence="6">The sequence shown here is derived from an EMBL/GenBank/DDBJ whole genome shotgun (WGS) entry which is preliminary data.</text>
</comment>
<evidence type="ECO:0000259" key="4">
    <source>
        <dbReference type="PROSITE" id="PS50089"/>
    </source>
</evidence>
<keyword evidence="1 3" id="KW-0539">Nucleus</keyword>
<evidence type="ECO:0000256" key="3">
    <source>
        <dbReference type="PROSITE-ProRule" id="PRU00376"/>
    </source>
</evidence>